<evidence type="ECO:0000313" key="2">
    <source>
        <dbReference type="RefSeq" id="XP_025831184.1"/>
    </source>
</evidence>
<reference evidence="2" key="1">
    <citation type="submission" date="2025-08" db="UniProtKB">
        <authorList>
            <consortium name="RefSeq"/>
        </authorList>
    </citation>
    <scope>IDENTIFICATION</scope>
    <source>
        <tissue evidence="2">Entire body</tissue>
    </source>
</reference>
<proteinExistence type="predicted"/>
<dbReference type="InParanoid" id="A0A7F5R5U5"/>
<gene>
    <name evidence="2" type="primary">LOC112904689</name>
</gene>
<dbReference type="KEGG" id="apln:112904689"/>
<sequence length="104" mass="11676">MPQILNSFMSIYRRVHISATTLSFLNGEFEIEPAYGEKREEALRIAGLKTYFIVRVLKPFQPDVKSEIQNGGKVIADEDSCVIADLASESQEDTTVNVHICLKT</sequence>
<organism evidence="1 2">
    <name type="scientific">Agrilus planipennis</name>
    <name type="common">Emerald ash borer</name>
    <name type="synonym">Agrilus marcopoli</name>
    <dbReference type="NCBI Taxonomy" id="224129"/>
    <lineage>
        <taxon>Eukaryota</taxon>
        <taxon>Metazoa</taxon>
        <taxon>Ecdysozoa</taxon>
        <taxon>Arthropoda</taxon>
        <taxon>Hexapoda</taxon>
        <taxon>Insecta</taxon>
        <taxon>Pterygota</taxon>
        <taxon>Neoptera</taxon>
        <taxon>Endopterygota</taxon>
        <taxon>Coleoptera</taxon>
        <taxon>Polyphaga</taxon>
        <taxon>Elateriformia</taxon>
        <taxon>Buprestoidea</taxon>
        <taxon>Buprestidae</taxon>
        <taxon>Agrilinae</taxon>
        <taxon>Agrilus</taxon>
    </lineage>
</organism>
<dbReference type="RefSeq" id="XP_025831184.1">
    <property type="nucleotide sequence ID" value="XM_025975399.1"/>
</dbReference>
<accession>A0A7F5R5U5</accession>
<evidence type="ECO:0000313" key="1">
    <source>
        <dbReference type="Proteomes" id="UP000192223"/>
    </source>
</evidence>
<name>A0A7F5R5U5_AGRPL</name>
<dbReference type="Proteomes" id="UP000192223">
    <property type="component" value="Unplaced"/>
</dbReference>
<dbReference type="OrthoDB" id="10261550at2759"/>
<dbReference type="GeneID" id="112904689"/>
<protein>
    <submittedName>
        <fullName evidence="2">Adenylate cyclase type 3-like</fullName>
    </submittedName>
</protein>
<dbReference type="AlphaFoldDB" id="A0A7F5R5U5"/>
<keyword evidence="1" id="KW-1185">Reference proteome</keyword>